<protein>
    <submittedName>
        <fullName evidence="1">Uncharacterized protein</fullName>
    </submittedName>
</protein>
<comment type="caution">
    <text evidence="1">The sequence shown here is derived from an EMBL/GenBank/DDBJ whole genome shotgun (WGS) entry which is preliminary data.</text>
</comment>
<sequence>MFKKDFSCQKQRSSSIFFLSASDPARLPGGTSLDIFWQNLFPGTKI</sequence>
<name>A0A094W7X8_9BACT</name>
<dbReference type="PATRIC" id="fig|178606.4.peg.1799"/>
<evidence type="ECO:0000313" key="1">
    <source>
        <dbReference type="EMBL" id="KGA93588.1"/>
    </source>
</evidence>
<dbReference type="AlphaFoldDB" id="A0A094W7X8"/>
<reference evidence="1 2" key="1">
    <citation type="submission" date="2014-06" db="EMBL/GenBank/DDBJ databases">
        <title>Draft genome sequence of iron oxidizing acidophile Leptospirillum ferriphilum DSM14647.</title>
        <authorList>
            <person name="Cardenas J.P."/>
            <person name="Lazcano M."/>
            <person name="Ossandon F.J."/>
            <person name="Corbett M."/>
            <person name="Holmes D.S."/>
            <person name="Watkin E."/>
        </authorList>
    </citation>
    <scope>NUCLEOTIDE SEQUENCE [LARGE SCALE GENOMIC DNA]</scope>
    <source>
        <strain evidence="1 2">DSM 14647</strain>
    </source>
</reference>
<dbReference type="Proteomes" id="UP000029452">
    <property type="component" value="Unassembled WGS sequence"/>
</dbReference>
<gene>
    <name evidence="1" type="ORF">LptCag_0201</name>
</gene>
<proteinExistence type="predicted"/>
<dbReference type="EMBL" id="JPGK01000006">
    <property type="protein sequence ID" value="KGA93588.1"/>
    <property type="molecule type" value="Genomic_DNA"/>
</dbReference>
<evidence type="ECO:0000313" key="2">
    <source>
        <dbReference type="Proteomes" id="UP000029452"/>
    </source>
</evidence>
<accession>A0A094W7X8</accession>
<organism evidence="1 2">
    <name type="scientific">Leptospirillum ferriphilum</name>
    <dbReference type="NCBI Taxonomy" id="178606"/>
    <lineage>
        <taxon>Bacteria</taxon>
        <taxon>Pseudomonadati</taxon>
        <taxon>Nitrospirota</taxon>
        <taxon>Nitrospiria</taxon>
        <taxon>Nitrospirales</taxon>
        <taxon>Nitrospiraceae</taxon>
        <taxon>Leptospirillum</taxon>
    </lineage>
</organism>